<gene>
    <name evidence="1" type="ORF">SAMN05421768_103650</name>
</gene>
<dbReference type="STRING" id="112234.SAMN05421768_103650"/>
<dbReference type="RefSeq" id="WP_164463076.1">
    <property type="nucleotide sequence ID" value="NZ_CP033926.1"/>
</dbReference>
<evidence type="ECO:0000313" key="1">
    <source>
        <dbReference type="EMBL" id="SIS34218.1"/>
    </source>
</evidence>
<protein>
    <submittedName>
        <fullName evidence="1">Uncharacterized protein</fullName>
    </submittedName>
</protein>
<name>A0A1N7IAX3_9FLAO</name>
<dbReference type="AlphaFoldDB" id="A0A1N7IAX3"/>
<evidence type="ECO:0000313" key="2">
    <source>
        <dbReference type="Proteomes" id="UP000186106"/>
    </source>
</evidence>
<dbReference type="EMBL" id="FTNZ01000003">
    <property type="protein sequence ID" value="SIS34218.1"/>
    <property type="molecule type" value="Genomic_DNA"/>
</dbReference>
<proteinExistence type="predicted"/>
<sequence length="58" mass="7056">MKKIHRKRSWKKIIIDNKKDNLTHTRQIHDATLFQEWFAKMGGLIESDDMEKVIEKFK</sequence>
<dbReference type="Proteomes" id="UP000186106">
    <property type="component" value="Unassembled WGS sequence"/>
</dbReference>
<organism evidence="1 2">
    <name type="scientific">Chryseobacterium joostei</name>
    <dbReference type="NCBI Taxonomy" id="112234"/>
    <lineage>
        <taxon>Bacteria</taxon>
        <taxon>Pseudomonadati</taxon>
        <taxon>Bacteroidota</taxon>
        <taxon>Flavobacteriia</taxon>
        <taxon>Flavobacteriales</taxon>
        <taxon>Weeksellaceae</taxon>
        <taxon>Chryseobacterium group</taxon>
        <taxon>Chryseobacterium</taxon>
    </lineage>
</organism>
<reference evidence="1 2" key="1">
    <citation type="submission" date="2017-01" db="EMBL/GenBank/DDBJ databases">
        <authorList>
            <person name="Mah S.A."/>
            <person name="Swanson W.J."/>
            <person name="Moy G.W."/>
            <person name="Vacquier V.D."/>
        </authorList>
    </citation>
    <scope>NUCLEOTIDE SEQUENCE [LARGE SCALE GENOMIC DNA]</scope>
    <source>
        <strain evidence="1 2">DSM 16927</strain>
    </source>
</reference>
<accession>A0A1N7IAX3</accession>